<evidence type="ECO:0000256" key="7">
    <source>
        <dbReference type="ARBA" id="ARBA00023034"/>
    </source>
</evidence>
<dbReference type="HOGENOM" id="CLU_1422990_0_0_1"/>
<dbReference type="EMBL" id="CAQQ02055141">
    <property type="status" value="NOT_ANNOTATED_CDS"/>
    <property type="molecule type" value="Genomic_DNA"/>
</dbReference>
<comment type="similarity">
    <text evidence="2">Belongs to the sulfotransferase 3 family.</text>
</comment>
<comment type="subcellular location">
    <subcellularLocation>
        <location evidence="1">Golgi apparatus membrane</location>
        <topology evidence="1">Single-pass type II membrane protein</topology>
    </subcellularLocation>
</comment>
<dbReference type="GO" id="GO:0000139">
    <property type="term" value="C:Golgi membrane"/>
    <property type="evidence" value="ECO:0007669"/>
    <property type="project" value="UniProtKB-SubCell"/>
</dbReference>
<reference evidence="11" key="1">
    <citation type="submission" date="2013-02" db="EMBL/GenBank/DDBJ databases">
        <authorList>
            <person name="Hughes D."/>
        </authorList>
    </citation>
    <scope>NUCLEOTIDE SEQUENCE</scope>
    <source>
        <strain>Durham</strain>
        <strain evidence="11">NC isolate 2 -- Noor lab</strain>
    </source>
</reference>
<dbReference type="InterPro" id="IPR027417">
    <property type="entry name" value="P-loop_NTPase"/>
</dbReference>
<keyword evidence="7" id="KW-0333">Golgi apparatus</keyword>
<keyword evidence="5" id="KW-0735">Signal-anchor</keyword>
<name>T1H030_MEGSC</name>
<proteinExistence type="inferred from homology"/>
<evidence type="ECO:0000313" key="11">
    <source>
        <dbReference type="Proteomes" id="UP000015102"/>
    </source>
</evidence>
<dbReference type="Pfam" id="PF03567">
    <property type="entry name" value="Sulfotransfer_2"/>
    <property type="match status" value="1"/>
</dbReference>
<dbReference type="EMBL" id="CAQQ02055142">
    <property type="status" value="NOT_ANNOTATED_CDS"/>
    <property type="molecule type" value="Genomic_DNA"/>
</dbReference>
<evidence type="ECO:0000256" key="8">
    <source>
        <dbReference type="ARBA" id="ARBA00023136"/>
    </source>
</evidence>
<keyword evidence="4" id="KW-0812">Transmembrane</keyword>
<keyword evidence="9" id="KW-0325">Glycoprotein</keyword>
<organism evidence="10 11">
    <name type="scientific">Megaselia scalaris</name>
    <name type="common">Humpbacked fly</name>
    <name type="synonym">Phora scalaris</name>
    <dbReference type="NCBI Taxonomy" id="36166"/>
    <lineage>
        <taxon>Eukaryota</taxon>
        <taxon>Metazoa</taxon>
        <taxon>Ecdysozoa</taxon>
        <taxon>Arthropoda</taxon>
        <taxon>Hexapoda</taxon>
        <taxon>Insecta</taxon>
        <taxon>Pterygota</taxon>
        <taxon>Neoptera</taxon>
        <taxon>Endopterygota</taxon>
        <taxon>Diptera</taxon>
        <taxon>Brachycera</taxon>
        <taxon>Muscomorpha</taxon>
        <taxon>Platypezoidea</taxon>
        <taxon>Phoridae</taxon>
        <taxon>Megaseliini</taxon>
        <taxon>Megaselia</taxon>
    </lineage>
</organism>
<keyword evidence="6" id="KW-1133">Transmembrane helix</keyword>
<reference evidence="10" key="2">
    <citation type="submission" date="2015-06" db="UniProtKB">
        <authorList>
            <consortium name="EnsemblMetazoa"/>
        </authorList>
    </citation>
    <scope>IDENTIFICATION</scope>
</reference>
<evidence type="ECO:0000256" key="9">
    <source>
        <dbReference type="ARBA" id="ARBA00023180"/>
    </source>
</evidence>
<dbReference type="GO" id="GO:0008146">
    <property type="term" value="F:sulfotransferase activity"/>
    <property type="evidence" value="ECO:0007669"/>
    <property type="project" value="InterPro"/>
</dbReference>
<sequence>MTEKLVHNLADKLNNTMKADMELVFFNRVPKVGSQSLMELMTRLSKRNGFGWHRDKPSRMETIVLADQDEVQLIDEIKAINGPATYSKHVAYVNFTKHGSGSPIYINLVRDPIERLVSWYYYIRAPWYFIERKQKYPQLRIPDPKWLRKTFDDCVLDGDEECTYEQGVGGGLFDHRRQMLFFCGMDRKTCM</sequence>
<protein>
    <recommendedName>
        <fullName evidence="12">Sulfotransferase domain-containing protein</fullName>
    </recommendedName>
</protein>
<evidence type="ECO:0008006" key="12">
    <source>
        <dbReference type="Google" id="ProtNLM"/>
    </source>
</evidence>
<dbReference type="InterPro" id="IPR005331">
    <property type="entry name" value="Sulfotransferase"/>
</dbReference>
<dbReference type="PANTHER" id="PTHR12129:SF20">
    <property type="entry name" value="HEPARAN SULFATE 2-O-SULFOTRANSFERASE PIPE"/>
    <property type="match status" value="1"/>
</dbReference>
<evidence type="ECO:0000256" key="3">
    <source>
        <dbReference type="ARBA" id="ARBA00022679"/>
    </source>
</evidence>
<dbReference type="Gene3D" id="3.40.50.300">
    <property type="entry name" value="P-loop containing nucleotide triphosphate hydrolases"/>
    <property type="match status" value="1"/>
</dbReference>
<dbReference type="OMA" id="YMAHANW"/>
<dbReference type="PANTHER" id="PTHR12129">
    <property type="entry name" value="HEPARAN SULFATE 2-O-SULFOTRANSFERASE"/>
    <property type="match status" value="1"/>
</dbReference>
<evidence type="ECO:0000256" key="2">
    <source>
        <dbReference type="ARBA" id="ARBA00010569"/>
    </source>
</evidence>
<dbReference type="STRING" id="36166.T1H030"/>
<accession>T1H030</accession>
<evidence type="ECO:0000313" key="10">
    <source>
        <dbReference type="EnsemblMetazoa" id="MESCA009495-PA"/>
    </source>
</evidence>
<keyword evidence="11" id="KW-1185">Reference proteome</keyword>
<dbReference type="SUPFAM" id="SSF52540">
    <property type="entry name" value="P-loop containing nucleoside triphosphate hydrolases"/>
    <property type="match status" value="1"/>
</dbReference>
<dbReference type="EnsemblMetazoa" id="MESCA009495-RA">
    <property type="protein sequence ID" value="MESCA009495-PA"/>
    <property type="gene ID" value="MESCA009495"/>
</dbReference>
<dbReference type="Proteomes" id="UP000015102">
    <property type="component" value="Unassembled WGS sequence"/>
</dbReference>
<evidence type="ECO:0000256" key="6">
    <source>
        <dbReference type="ARBA" id="ARBA00022989"/>
    </source>
</evidence>
<dbReference type="InterPro" id="IPR007734">
    <property type="entry name" value="Heparan_SO4_2-O-STrfase"/>
</dbReference>
<keyword evidence="3" id="KW-0808">Transferase</keyword>
<dbReference type="AlphaFoldDB" id="T1H030"/>
<evidence type="ECO:0000256" key="4">
    <source>
        <dbReference type="ARBA" id="ARBA00022692"/>
    </source>
</evidence>
<evidence type="ECO:0000256" key="1">
    <source>
        <dbReference type="ARBA" id="ARBA00004323"/>
    </source>
</evidence>
<keyword evidence="8" id="KW-0472">Membrane</keyword>
<evidence type="ECO:0000256" key="5">
    <source>
        <dbReference type="ARBA" id="ARBA00022968"/>
    </source>
</evidence>